<dbReference type="GO" id="GO:0005829">
    <property type="term" value="C:cytosol"/>
    <property type="evidence" value="ECO:0007669"/>
    <property type="project" value="UniProtKB-ARBA"/>
</dbReference>
<gene>
    <name evidence="3" type="ORF">GK047_11680</name>
</gene>
<organism evidence="3">
    <name type="scientific">Paenibacillus sp. SYP-B3998</name>
    <dbReference type="NCBI Taxonomy" id="2678564"/>
    <lineage>
        <taxon>Bacteria</taxon>
        <taxon>Bacillati</taxon>
        <taxon>Bacillota</taxon>
        <taxon>Bacilli</taxon>
        <taxon>Bacillales</taxon>
        <taxon>Paenibacillaceae</taxon>
        <taxon>Paenibacillus</taxon>
    </lineage>
</organism>
<name>A0A6G3ZX34_9BACL</name>
<reference evidence="3" key="1">
    <citation type="submission" date="2020-02" db="EMBL/GenBank/DDBJ databases">
        <authorList>
            <person name="Shen X.-R."/>
            <person name="Zhang Y.-X."/>
        </authorList>
    </citation>
    <scope>NUCLEOTIDE SEQUENCE</scope>
    <source>
        <strain evidence="3">SYP-B3998</strain>
    </source>
</reference>
<dbReference type="GO" id="GO:0016491">
    <property type="term" value="F:oxidoreductase activity"/>
    <property type="evidence" value="ECO:0007669"/>
    <property type="project" value="UniProtKB-KW"/>
</dbReference>
<protein>
    <submittedName>
        <fullName evidence="3">Aldo/keto reductase</fullName>
    </submittedName>
</protein>
<dbReference type="InterPro" id="IPR020471">
    <property type="entry name" value="AKR"/>
</dbReference>
<dbReference type="InterPro" id="IPR036812">
    <property type="entry name" value="NAD(P)_OxRdtase_dom_sf"/>
</dbReference>
<dbReference type="PANTHER" id="PTHR43364:SF4">
    <property type="entry name" value="NAD(P)-LINKED OXIDOREDUCTASE SUPERFAMILY PROTEIN"/>
    <property type="match status" value="1"/>
</dbReference>
<dbReference type="InterPro" id="IPR050523">
    <property type="entry name" value="AKR_Detox_Biosynth"/>
</dbReference>
<evidence type="ECO:0000256" key="1">
    <source>
        <dbReference type="ARBA" id="ARBA00023002"/>
    </source>
</evidence>
<sequence length="314" mass="34223">MEKRQLGQSGLEASVLGFGSWAIGGDAWGPVQDQESIEAIQAALDGGINLFDTAPVYGKGHSEALLAKALGSRRKEVLIATKCGLVWDEAGTVSRNSTYDSIMREVDLSLKRLQTDYIDVYQIHWPDLETDMEQSAKAMNDLYQAGKIRAIGVSNFDVSHMEAFRKISPLHTLQPPYHLLRRDIEETILPYCVDSQVGVLAYGPLGHGLFSGKMTPGTTFPEGDFRAKNALFQGDAFLRNLQFVQELKAIAAEKDTTPGHLAIAWVLAQPGLSVALVGAKTAEQVRGNLRAADVKLTSADHKRIEAALQVVYTA</sequence>
<dbReference type="Pfam" id="PF00248">
    <property type="entry name" value="Aldo_ket_red"/>
    <property type="match status" value="1"/>
</dbReference>
<keyword evidence="1" id="KW-0560">Oxidoreductase</keyword>
<evidence type="ECO:0000259" key="2">
    <source>
        <dbReference type="Pfam" id="PF00248"/>
    </source>
</evidence>
<feature type="domain" description="NADP-dependent oxidoreductase" evidence="2">
    <location>
        <begin position="16"/>
        <end position="307"/>
    </location>
</feature>
<accession>A0A6G3ZX34</accession>
<dbReference type="CDD" id="cd19084">
    <property type="entry name" value="AKR_AKR11B1-like"/>
    <property type="match status" value="1"/>
</dbReference>
<comment type="caution">
    <text evidence="3">The sequence shown here is derived from an EMBL/GenBank/DDBJ whole genome shotgun (WGS) entry which is preliminary data.</text>
</comment>
<evidence type="ECO:0000313" key="3">
    <source>
        <dbReference type="EMBL" id="NEW06675.1"/>
    </source>
</evidence>
<dbReference type="InterPro" id="IPR018170">
    <property type="entry name" value="Aldo/ket_reductase_CS"/>
</dbReference>
<dbReference type="RefSeq" id="WP_163946118.1">
    <property type="nucleotide sequence ID" value="NZ_JAAIKC010000003.1"/>
</dbReference>
<dbReference type="InterPro" id="IPR023210">
    <property type="entry name" value="NADP_OxRdtase_dom"/>
</dbReference>
<dbReference type="PRINTS" id="PR00069">
    <property type="entry name" value="ALDKETRDTASE"/>
</dbReference>
<dbReference type="Gene3D" id="3.20.20.100">
    <property type="entry name" value="NADP-dependent oxidoreductase domain"/>
    <property type="match status" value="1"/>
</dbReference>
<dbReference type="FunFam" id="3.20.20.100:FF:000004">
    <property type="entry name" value="Oxidoreductase, aldo/keto reductase"/>
    <property type="match status" value="1"/>
</dbReference>
<dbReference type="PANTHER" id="PTHR43364">
    <property type="entry name" value="NADH-SPECIFIC METHYLGLYOXAL REDUCTASE-RELATED"/>
    <property type="match status" value="1"/>
</dbReference>
<dbReference type="PROSITE" id="PS00062">
    <property type="entry name" value="ALDOKETO_REDUCTASE_2"/>
    <property type="match status" value="1"/>
</dbReference>
<dbReference type="SUPFAM" id="SSF51430">
    <property type="entry name" value="NAD(P)-linked oxidoreductase"/>
    <property type="match status" value="1"/>
</dbReference>
<dbReference type="AlphaFoldDB" id="A0A6G3ZX34"/>
<proteinExistence type="predicted"/>
<dbReference type="EMBL" id="JAAIKC010000003">
    <property type="protein sequence ID" value="NEW06675.1"/>
    <property type="molecule type" value="Genomic_DNA"/>
</dbReference>